<reference evidence="2" key="1">
    <citation type="journal article" date="2014" name="Front. Microbiol.">
        <title>High frequency of phylogenetically diverse reductive dehalogenase-homologous genes in deep subseafloor sedimentary metagenomes.</title>
        <authorList>
            <person name="Kawai M."/>
            <person name="Futagami T."/>
            <person name="Toyoda A."/>
            <person name="Takaki Y."/>
            <person name="Nishi S."/>
            <person name="Hori S."/>
            <person name="Arai W."/>
            <person name="Tsubouchi T."/>
            <person name="Morono Y."/>
            <person name="Uchiyama I."/>
            <person name="Ito T."/>
            <person name="Fujiyama A."/>
            <person name="Inagaki F."/>
            <person name="Takami H."/>
        </authorList>
    </citation>
    <scope>NUCLEOTIDE SEQUENCE</scope>
    <source>
        <strain evidence="2">Expedition CK06-06</strain>
    </source>
</reference>
<name>X1AZY0_9ZZZZ</name>
<gene>
    <name evidence="2" type="ORF">S01H4_14907</name>
</gene>
<comment type="caution">
    <text evidence="2">The sequence shown here is derived from an EMBL/GenBank/DDBJ whole genome shotgun (WGS) entry which is preliminary data.</text>
</comment>
<accession>X1AZY0</accession>
<protein>
    <submittedName>
        <fullName evidence="2">Uncharacterized protein</fullName>
    </submittedName>
</protein>
<evidence type="ECO:0000256" key="1">
    <source>
        <dbReference type="SAM" id="MobiDB-lite"/>
    </source>
</evidence>
<evidence type="ECO:0000313" key="2">
    <source>
        <dbReference type="EMBL" id="GAG65311.1"/>
    </source>
</evidence>
<feature type="non-terminal residue" evidence="2">
    <location>
        <position position="1"/>
    </location>
</feature>
<feature type="region of interest" description="Disordered" evidence="1">
    <location>
        <begin position="1"/>
        <end position="35"/>
    </location>
</feature>
<organism evidence="2">
    <name type="scientific">marine sediment metagenome</name>
    <dbReference type="NCBI Taxonomy" id="412755"/>
    <lineage>
        <taxon>unclassified sequences</taxon>
        <taxon>metagenomes</taxon>
        <taxon>ecological metagenomes</taxon>
    </lineage>
</organism>
<sequence length="72" mass="7860">DDTAAQIEKNREINGRQSKPFAHRSYVGKQESHYNSSKNLEESFYPKVNNPPPPVFGIGGGSPLANGIRSCA</sequence>
<proteinExistence type="predicted"/>
<dbReference type="AlphaFoldDB" id="X1AZY0"/>
<dbReference type="EMBL" id="BART01006534">
    <property type="protein sequence ID" value="GAG65311.1"/>
    <property type="molecule type" value="Genomic_DNA"/>
</dbReference>